<reference evidence="3 4" key="1">
    <citation type="submission" date="2018-08" db="EMBL/GenBank/DDBJ databases">
        <title>Vibrio isolated from the Eastern China Marginal Seas.</title>
        <authorList>
            <person name="Li Y."/>
        </authorList>
    </citation>
    <scope>NUCLEOTIDE SEQUENCE [LARGE SCALE GENOMIC DNA]</scope>
    <source>
        <strain evidence="3 4">BEI233</strain>
    </source>
</reference>
<organism evidence="3 4">
    <name type="scientific">Vibrio sinensis</name>
    <dbReference type="NCBI Taxonomy" id="2302434"/>
    <lineage>
        <taxon>Bacteria</taxon>
        <taxon>Pseudomonadati</taxon>
        <taxon>Pseudomonadota</taxon>
        <taxon>Gammaproteobacteria</taxon>
        <taxon>Vibrionales</taxon>
        <taxon>Vibrionaceae</taxon>
        <taxon>Vibrio</taxon>
    </lineage>
</organism>
<evidence type="ECO:0000313" key="3">
    <source>
        <dbReference type="EMBL" id="RJX73615.1"/>
    </source>
</evidence>
<dbReference type="Proteomes" id="UP000273252">
    <property type="component" value="Unassembled WGS sequence"/>
</dbReference>
<feature type="signal peptide" evidence="1">
    <location>
        <begin position="1"/>
        <end position="18"/>
    </location>
</feature>
<dbReference type="RefSeq" id="WP_120029855.1">
    <property type="nucleotide sequence ID" value="NZ_QVMU01000003.1"/>
</dbReference>
<accession>A0A3A6QLY4</accession>
<feature type="chain" id="PRO_5017330190" description="DUF5666 domain-containing protein" evidence="1">
    <location>
        <begin position="19"/>
        <end position="393"/>
    </location>
</feature>
<dbReference type="OrthoDB" id="5592950at2"/>
<feature type="domain" description="DUF5666" evidence="2">
    <location>
        <begin position="171"/>
        <end position="233"/>
    </location>
</feature>
<comment type="caution">
    <text evidence="3">The sequence shown here is derived from an EMBL/GenBank/DDBJ whole genome shotgun (WGS) entry which is preliminary data.</text>
</comment>
<evidence type="ECO:0000313" key="4">
    <source>
        <dbReference type="Proteomes" id="UP000273252"/>
    </source>
</evidence>
<dbReference type="AlphaFoldDB" id="A0A3A6QLY4"/>
<sequence length="393" mass="42953">MKKLALVSILGLALAGCGGGGGDDAPVVQRKPTSQQGTIDAISGNTITVNGFNYDVADVVYRAANLQSSDLRRGMMVAITPTNARSESHIQSRNQGMQVTLEPTMTGLITDINYEVGSFKVNGIPLTFSGLSREILQGNWVMVSSLPAIIDGKPSYKVLSVVKFENNDMTNYIEVEGIINHLNKDTHIFKLGAALNVDYSNANELPLQGLSNGQWVEVEGSLVDNGFKADEIEIENYDEINNDTEIEGLVTLVANDFSWFELNYKGQFIINANTRFEDGSKTQLKPGVAVEVTSLSQNNQQIAAEVEFDDGDSDTGDWAGSDIDLEGRISFVDENQNSFTVATIHQGNQVIYVNRQTRYEDGLKFGTMLNANVEVEAYKVNGQLIASEIERED</sequence>
<feature type="domain" description="DUF5666" evidence="2">
    <location>
        <begin position="36"/>
        <end position="78"/>
    </location>
</feature>
<evidence type="ECO:0000256" key="1">
    <source>
        <dbReference type="SAM" id="SignalP"/>
    </source>
</evidence>
<dbReference type="EMBL" id="QVMU01000003">
    <property type="protein sequence ID" value="RJX73615.1"/>
    <property type="molecule type" value="Genomic_DNA"/>
</dbReference>
<protein>
    <recommendedName>
        <fullName evidence="2">DUF5666 domain-containing protein</fullName>
    </recommendedName>
</protein>
<dbReference type="PROSITE" id="PS51257">
    <property type="entry name" value="PROKAR_LIPOPROTEIN"/>
    <property type="match status" value="1"/>
</dbReference>
<feature type="domain" description="DUF5666" evidence="2">
    <location>
        <begin position="247"/>
        <end position="306"/>
    </location>
</feature>
<dbReference type="InterPro" id="IPR043724">
    <property type="entry name" value="DUF5666"/>
</dbReference>
<keyword evidence="4" id="KW-1185">Reference proteome</keyword>
<gene>
    <name evidence="3" type="ORF">DZ860_05120</name>
</gene>
<keyword evidence="1" id="KW-0732">Signal</keyword>
<proteinExistence type="predicted"/>
<feature type="domain" description="DUF5666" evidence="2">
    <location>
        <begin position="326"/>
        <end position="390"/>
    </location>
</feature>
<dbReference type="Pfam" id="PF18914">
    <property type="entry name" value="DUF5666"/>
    <property type="match status" value="4"/>
</dbReference>
<name>A0A3A6QLY4_9VIBR</name>
<evidence type="ECO:0000259" key="2">
    <source>
        <dbReference type="Pfam" id="PF18914"/>
    </source>
</evidence>